<dbReference type="Proteomes" id="UP000265520">
    <property type="component" value="Unassembled WGS sequence"/>
</dbReference>
<reference evidence="1 2" key="1">
    <citation type="journal article" date="2018" name="Front. Plant Sci.">
        <title>Red Clover (Trifolium pratense) and Zigzag Clover (T. medium) - A Picture of Genomic Similarities and Differences.</title>
        <authorList>
            <person name="Dluhosova J."/>
            <person name="Istvanek J."/>
            <person name="Nedelnik J."/>
            <person name="Repkova J."/>
        </authorList>
    </citation>
    <scope>NUCLEOTIDE SEQUENCE [LARGE SCALE GENOMIC DNA]</scope>
    <source>
        <strain evidence="2">cv. 10/8</strain>
        <tissue evidence="1">Leaf</tissue>
    </source>
</reference>
<organism evidence="1 2">
    <name type="scientific">Trifolium medium</name>
    <dbReference type="NCBI Taxonomy" id="97028"/>
    <lineage>
        <taxon>Eukaryota</taxon>
        <taxon>Viridiplantae</taxon>
        <taxon>Streptophyta</taxon>
        <taxon>Embryophyta</taxon>
        <taxon>Tracheophyta</taxon>
        <taxon>Spermatophyta</taxon>
        <taxon>Magnoliopsida</taxon>
        <taxon>eudicotyledons</taxon>
        <taxon>Gunneridae</taxon>
        <taxon>Pentapetalae</taxon>
        <taxon>rosids</taxon>
        <taxon>fabids</taxon>
        <taxon>Fabales</taxon>
        <taxon>Fabaceae</taxon>
        <taxon>Papilionoideae</taxon>
        <taxon>50 kb inversion clade</taxon>
        <taxon>NPAAA clade</taxon>
        <taxon>Hologalegina</taxon>
        <taxon>IRL clade</taxon>
        <taxon>Trifolieae</taxon>
        <taxon>Trifolium</taxon>
    </lineage>
</organism>
<comment type="caution">
    <text evidence="1">The sequence shown here is derived from an EMBL/GenBank/DDBJ whole genome shotgun (WGS) entry which is preliminary data.</text>
</comment>
<feature type="non-terminal residue" evidence="1">
    <location>
        <position position="30"/>
    </location>
</feature>
<protein>
    <submittedName>
        <fullName evidence="1">Uncharacterized protein</fullName>
    </submittedName>
</protein>
<evidence type="ECO:0000313" key="1">
    <source>
        <dbReference type="EMBL" id="MCI93780.1"/>
    </source>
</evidence>
<dbReference type="AlphaFoldDB" id="A0A392W536"/>
<keyword evidence="2" id="KW-1185">Reference proteome</keyword>
<proteinExistence type="predicted"/>
<accession>A0A392W536</accession>
<name>A0A392W536_9FABA</name>
<dbReference type="EMBL" id="LXQA011338435">
    <property type="protein sequence ID" value="MCI93780.1"/>
    <property type="molecule type" value="Genomic_DNA"/>
</dbReference>
<evidence type="ECO:0000313" key="2">
    <source>
        <dbReference type="Proteomes" id="UP000265520"/>
    </source>
</evidence>
<sequence>MAGTSCINIAASGIVLEHLTEDNYENWSCL</sequence>